<evidence type="ECO:0000256" key="2">
    <source>
        <dbReference type="SAM" id="MobiDB-lite"/>
    </source>
</evidence>
<keyword evidence="5" id="KW-1185">Reference proteome</keyword>
<dbReference type="GO" id="GO:0005576">
    <property type="term" value="C:extracellular region"/>
    <property type="evidence" value="ECO:0007669"/>
    <property type="project" value="InterPro"/>
</dbReference>
<evidence type="ECO:0000256" key="1">
    <source>
        <dbReference type="ARBA" id="ARBA00022729"/>
    </source>
</evidence>
<dbReference type="Gene3D" id="2.170.140.10">
    <property type="entry name" value="Chitin binding domain"/>
    <property type="match status" value="1"/>
</dbReference>
<keyword evidence="1" id="KW-0732">Signal</keyword>
<dbReference type="EMBL" id="MU826828">
    <property type="protein sequence ID" value="KAJ7374282.1"/>
    <property type="molecule type" value="Genomic_DNA"/>
</dbReference>
<dbReference type="CDD" id="cd22271">
    <property type="entry name" value="DPBB_EXP_N-like"/>
    <property type="match status" value="1"/>
</dbReference>
<dbReference type="SUPFAM" id="SSF57625">
    <property type="entry name" value="Invertebrate chitin-binding proteins"/>
    <property type="match status" value="1"/>
</dbReference>
<dbReference type="OrthoDB" id="406505at2759"/>
<feature type="compositionally biased region" description="Polar residues" evidence="2">
    <location>
        <begin position="193"/>
        <end position="204"/>
    </location>
</feature>
<dbReference type="AlphaFoldDB" id="A0A9W9Z360"/>
<gene>
    <name evidence="4" type="ORF">OS493_007364</name>
</gene>
<feature type="region of interest" description="Disordered" evidence="2">
    <location>
        <begin position="193"/>
        <end position="319"/>
    </location>
</feature>
<comment type="caution">
    <text evidence="4">The sequence shown here is derived from an EMBL/GenBank/DDBJ whole genome shotgun (WGS) entry which is preliminary data.</text>
</comment>
<dbReference type="InterPro" id="IPR036508">
    <property type="entry name" value="Chitin-bd_dom_sf"/>
</dbReference>
<name>A0A9W9Z360_9CNID</name>
<dbReference type="PROSITE" id="PS50940">
    <property type="entry name" value="CHIT_BIND_II"/>
    <property type="match status" value="1"/>
</dbReference>
<organism evidence="4 5">
    <name type="scientific">Desmophyllum pertusum</name>
    <dbReference type="NCBI Taxonomy" id="174260"/>
    <lineage>
        <taxon>Eukaryota</taxon>
        <taxon>Metazoa</taxon>
        <taxon>Cnidaria</taxon>
        <taxon>Anthozoa</taxon>
        <taxon>Hexacorallia</taxon>
        <taxon>Scleractinia</taxon>
        <taxon>Caryophylliina</taxon>
        <taxon>Caryophylliidae</taxon>
        <taxon>Desmophyllum</taxon>
    </lineage>
</organism>
<sequence>MANVKAIWSRYAQVTKGDSTYYGDYPGGGACALDPPSPLNNQPGWIMVAAGQYDFQKSLGCGMCIEITANGEQTSPSTGGPTPMKGIYKAYVGDLCGGCGQAGFDLYISGFGKYKTSFKAISCPALPGTEGNIQFRFTGSNAWSMKLQARNSNRIGRDQIPKEIQGNKALAANSWWTTLPGIQNDQNIPSDIQYSGFNPASNPENIKCYGQDGKLEQPIGSTTAPGPATGGPPSPTTQPIGGSTSTASPIGSTPPTSKPSGTIGSTTAPGPVTGVHPHQQPSRIGGSTPTASPIGSTPPTSKPSSLTRHSARKNPLGFNADPKDCKSFYHCANGVTYWKHCPNGLYFNPTVNVCDWPRNVKCAAAAEDKQDMSKIPGGRVIQIAKKNKCM</sequence>
<proteinExistence type="predicted"/>
<feature type="compositionally biased region" description="Low complexity" evidence="2">
    <location>
        <begin position="218"/>
        <end position="227"/>
    </location>
</feature>
<dbReference type="PANTHER" id="PTHR31836:SF28">
    <property type="entry name" value="SRCR DOMAIN-CONTAINING PROTEIN-RELATED"/>
    <property type="match status" value="1"/>
</dbReference>
<evidence type="ECO:0000313" key="4">
    <source>
        <dbReference type="EMBL" id="KAJ7374282.1"/>
    </source>
</evidence>
<dbReference type="Proteomes" id="UP001163046">
    <property type="component" value="Unassembled WGS sequence"/>
</dbReference>
<feature type="compositionally biased region" description="Low complexity" evidence="2">
    <location>
        <begin position="292"/>
        <end position="307"/>
    </location>
</feature>
<dbReference type="Pfam" id="PF01607">
    <property type="entry name" value="CBM_14"/>
    <property type="match status" value="1"/>
</dbReference>
<dbReference type="Gene3D" id="2.40.40.10">
    <property type="entry name" value="RlpA-like domain"/>
    <property type="match status" value="1"/>
</dbReference>
<dbReference type="SUPFAM" id="SSF50685">
    <property type="entry name" value="Barwin-like endoglucanases"/>
    <property type="match status" value="1"/>
</dbReference>
<protein>
    <recommendedName>
        <fullName evidence="3">Chitin-binding type-2 domain-containing protein</fullName>
    </recommendedName>
</protein>
<feature type="compositionally biased region" description="Polar residues" evidence="2">
    <location>
        <begin position="279"/>
        <end position="291"/>
    </location>
</feature>
<evidence type="ECO:0000313" key="5">
    <source>
        <dbReference type="Proteomes" id="UP001163046"/>
    </source>
</evidence>
<dbReference type="InterPro" id="IPR036908">
    <property type="entry name" value="RlpA-like_sf"/>
</dbReference>
<evidence type="ECO:0000259" key="3">
    <source>
        <dbReference type="PROSITE" id="PS50940"/>
    </source>
</evidence>
<feature type="domain" description="Chitin-binding type-2" evidence="3">
    <location>
        <begin position="308"/>
        <end position="364"/>
    </location>
</feature>
<reference evidence="4" key="1">
    <citation type="submission" date="2023-01" db="EMBL/GenBank/DDBJ databases">
        <title>Genome assembly of the deep-sea coral Lophelia pertusa.</title>
        <authorList>
            <person name="Herrera S."/>
            <person name="Cordes E."/>
        </authorList>
    </citation>
    <scope>NUCLEOTIDE SEQUENCE</scope>
    <source>
        <strain evidence="4">USNM1676648</strain>
        <tissue evidence="4">Polyp</tissue>
    </source>
</reference>
<dbReference type="InterPro" id="IPR051477">
    <property type="entry name" value="Expansin_CellWall"/>
</dbReference>
<dbReference type="InterPro" id="IPR002557">
    <property type="entry name" value="Chitin-bd_dom"/>
</dbReference>
<feature type="compositionally biased region" description="Polar residues" evidence="2">
    <location>
        <begin position="247"/>
        <end position="268"/>
    </location>
</feature>
<dbReference type="SMART" id="SM00494">
    <property type="entry name" value="ChtBD2"/>
    <property type="match status" value="1"/>
</dbReference>
<accession>A0A9W9Z360</accession>
<feature type="compositionally biased region" description="Low complexity" evidence="2">
    <location>
        <begin position="237"/>
        <end position="246"/>
    </location>
</feature>
<dbReference type="GO" id="GO:0008061">
    <property type="term" value="F:chitin binding"/>
    <property type="evidence" value="ECO:0007669"/>
    <property type="project" value="InterPro"/>
</dbReference>
<dbReference type="PANTHER" id="PTHR31836">
    <property type="match status" value="1"/>
</dbReference>